<protein>
    <submittedName>
        <fullName evidence="1">Ferredoxin</fullName>
    </submittedName>
</protein>
<proteinExistence type="predicted"/>
<comment type="caution">
    <text evidence="1">The sequence shown here is derived from an EMBL/GenBank/DDBJ whole genome shotgun (WGS) entry which is preliminary data.</text>
</comment>
<dbReference type="Proteomes" id="UP000240212">
    <property type="component" value="Unassembled WGS sequence"/>
</dbReference>
<accession>A0A2P8VEI5</accession>
<evidence type="ECO:0000313" key="2">
    <source>
        <dbReference type="Proteomes" id="UP000240212"/>
    </source>
</evidence>
<name>A0A2P8VEI5_9ENTR</name>
<sequence>MKLANRLANFFVTHAITQTNVHDRSRSIYAQRVNENGYDFNSATERYERSAVV</sequence>
<organism evidence="1 2">
    <name type="scientific">Siccibacter turicensis</name>
    <dbReference type="NCBI Taxonomy" id="357233"/>
    <lineage>
        <taxon>Bacteria</taxon>
        <taxon>Pseudomonadati</taxon>
        <taxon>Pseudomonadota</taxon>
        <taxon>Gammaproteobacteria</taxon>
        <taxon>Enterobacterales</taxon>
        <taxon>Enterobacteriaceae</taxon>
        <taxon>Siccibacter</taxon>
    </lineage>
</organism>
<gene>
    <name evidence="1" type="ORF">C7G83_19830</name>
</gene>
<dbReference type="EMBL" id="PYEP01000014">
    <property type="protein sequence ID" value="PSN05902.1"/>
    <property type="molecule type" value="Genomic_DNA"/>
</dbReference>
<evidence type="ECO:0000313" key="1">
    <source>
        <dbReference type="EMBL" id="PSN05902.1"/>
    </source>
</evidence>
<reference evidence="1 2" key="1">
    <citation type="submission" date="2018-03" db="EMBL/GenBank/DDBJ databases">
        <title>Draft genome sequence of the first documented clinical Siccibacter turicensis isolate in Austria.</title>
        <authorList>
            <person name="Lepuschitz S."/>
            <person name="Pekard-Amenitsch S."/>
            <person name="Haunold R."/>
            <person name="Schill S."/>
            <person name="Mach R."/>
            <person name="Allerberger F."/>
            <person name="Ruppitsch W."/>
            <person name="Forsythe S.J."/>
        </authorList>
    </citation>
    <scope>NUCLEOTIDE SEQUENCE [LARGE SCALE GENOMIC DNA]</scope>
    <source>
        <strain evidence="1 2">6100069499-17</strain>
    </source>
</reference>
<keyword evidence="2" id="KW-1185">Reference proteome</keyword>
<dbReference type="AlphaFoldDB" id="A0A2P8VEI5"/>